<dbReference type="EMBL" id="BAAALY010000016">
    <property type="protein sequence ID" value="GAA1555698.1"/>
    <property type="molecule type" value="Genomic_DNA"/>
</dbReference>
<keyword evidence="3" id="KW-1185">Reference proteome</keyword>
<evidence type="ECO:0000313" key="2">
    <source>
        <dbReference type="EMBL" id="GAA1555698.1"/>
    </source>
</evidence>
<name>A0ABP4N4Z5_9MICO</name>
<dbReference type="Proteomes" id="UP001501791">
    <property type="component" value="Unassembled WGS sequence"/>
</dbReference>
<feature type="compositionally biased region" description="Basic and acidic residues" evidence="1">
    <location>
        <begin position="50"/>
        <end position="59"/>
    </location>
</feature>
<sequence>MGGIECVGMQHLLHSDPLFAEQRGHEVHDNDDILDGHCLKFRWRDLNSTRSWSKDERRTPPYVGPTRSADSVIRSVGPQTLSFGR</sequence>
<evidence type="ECO:0000256" key="1">
    <source>
        <dbReference type="SAM" id="MobiDB-lite"/>
    </source>
</evidence>
<evidence type="ECO:0000313" key="3">
    <source>
        <dbReference type="Proteomes" id="UP001501791"/>
    </source>
</evidence>
<gene>
    <name evidence="2" type="ORF">GCM10009691_32500</name>
</gene>
<comment type="caution">
    <text evidence="2">The sequence shown here is derived from an EMBL/GenBank/DDBJ whole genome shotgun (WGS) entry which is preliminary data.</text>
</comment>
<feature type="region of interest" description="Disordered" evidence="1">
    <location>
        <begin position="50"/>
        <end position="85"/>
    </location>
</feature>
<accession>A0ABP4N4Z5</accession>
<protein>
    <submittedName>
        <fullName evidence="2">Uncharacterized protein</fullName>
    </submittedName>
</protein>
<organism evidence="2 3">
    <name type="scientific">Brevibacterium picturae</name>
    <dbReference type="NCBI Taxonomy" id="260553"/>
    <lineage>
        <taxon>Bacteria</taxon>
        <taxon>Bacillati</taxon>
        <taxon>Actinomycetota</taxon>
        <taxon>Actinomycetes</taxon>
        <taxon>Micrococcales</taxon>
        <taxon>Brevibacteriaceae</taxon>
        <taxon>Brevibacterium</taxon>
    </lineage>
</organism>
<reference evidence="3" key="1">
    <citation type="journal article" date="2019" name="Int. J. Syst. Evol. Microbiol.">
        <title>The Global Catalogue of Microorganisms (GCM) 10K type strain sequencing project: providing services to taxonomists for standard genome sequencing and annotation.</title>
        <authorList>
            <consortium name="The Broad Institute Genomics Platform"/>
            <consortium name="The Broad Institute Genome Sequencing Center for Infectious Disease"/>
            <person name="Wu L."/>
            <person name="Ma J."/>
        </authorList>
    </citation>
    <scope>NUCLEOTIDE SEQUENCE [LARGE SCALE GENOMIC DNA]</scope>
    <source>
        <strain evidence="3">JCM 13319</strain>
    </source>
</reference>
<proteinExistence type="predicted"/>